<dbReference type="Proteomes" id="UP001530293">
    <property type="component" value="Unassembled WGS sequence"/>
</dbReference>
<keyword evidence="4" id="KW-1185">Reference proteome</keyword>
<keyword evidence="2" id="KW-0732">Signal</keyword>
<feature type="compositionally biased region" description="Low complexity" evidence="1">
    <location>
        <begin position="40"/>
        <end position="54"/>
    </location>
</feature>
<evidence type="ECO:0000313" key="4">
    <source>
        <dbReference type="Proteomes" id="UP001530293"/>
    </source>
</evidence>
<dbReference type="EMBL" id="JALLBG020000189">
    <property type="protein sequence ID" value="KAL3760326.1"/>
    <property type="molecule type" value="Genomic_DNA"/>
</dbReference>
<gene>
    <name evidence="3" type="ORF">ACHAWU_006324</name>
</gene>
<proteinExistence type="predicted"/>
<comment type="caution">
    <text evidence="3">The sequence shown here is derived from an EMBL/GenBank/DDBJ whole genome shotgun (WGS) entry which is preliminary data.</text>
</comment>
<name>A0ABD3MEG6_9STRA</name>
<feature type="chain" id="PRO_5044864518" evidence="2">
    <location>
        <begin position="24"/>
        <end position="421"/>
    </location>
</feature>
<reference evidence="3 4" key="1">
    <citation type="submission" date="2024-10" db="EMBL/GenBank/DDBJ databases">
        <title>Updated reference genomes for cyclostephanoid diatoms.</title>
        <authorList>
            <person name="Roberts W.R."/>
            <person name="Alverson A.J."/>
        </authorList>
    </citation>
    <scope>NUCLEOTIDE SEQUENCE [LARGE SCALE GENOMIC DNA]</scope>
    <source>
        <strain evidence="3 4">AJA232-27</strain>
    </source>
</reference>
<evidence type="ECO:0000313" key="3">
    <source>
        <dbReference type="EMBL" id="KAL3760326.1"/>
    </source>
</evidence>
<feature type="region of interest" description="Disordered" evidence="1">
    <location>
        <begin position="40"/>
        <end position="115"/>
    </location>
</feature>
<protein>
    <submittedName>
        <fullName evidence="3">Uncharacterized protein</fullName>
    </submittedName>
</protein>
<feature type="signal peptide" evidence="2">
    <location>
        <begin position="1"/>
        <end position="23"/>
    </location>
</feature>
<dbReference type="AlphaFoldDB" id="A0ABD3MEG6"/>
<evidence type="ECO:0000256" key="1">
    <source>
        <dbReference type="SAM" id="MobiDB-lite"/>
    </source>
</evidence>
<sequence>MRTTGLIWLVVCTIHFVPSPGSCFLHVLIQQQRQFASPTMTMTTTTTLSVSSDSEGGESEEESPSRRQVAGGRRISSDRPRRPPPSSTTRTRDRTRVATETTTAASTERRRAPHQFDHTKADARPFLNIDAGKYTKTQNPNDDAPVYVFSCDNNDDDTSDQNTAKLIPPGTHIQTKSLDNLFPNLEFSFHFNSNSTFRNALRNAIREDIFDTTPSYANMSDKARRMLLLPDSSLQGSWNCNNKANTDTIDVANGNEGGEKEQLRMRKLTQVLAAHLGPNAPTGDAFMTTIGNLCGSHPSTHWIDIVGIMDRKISYSWHQDTGRSHHGADGTRKTVLLGFPREDNYDGTGVFSHAVKLKYERHAPMDHPINEPIVYPNLVVEDEFVVKPRYAMGHEIIMFRDVDILHSAPEVAYRASVMRFM</sequence>
<accession>A0ABD3MEG6</accession>
<evidence type="ECO:0000256" key="2">
    <source>
        <dbReference type="SAM" id="SignalP"/>
    </source>
</evidence>
<organism evidence="3 4">
    <name type="scientific">Discostella pseudostelligera</name>
    <dbReference type="NCBI Taxonomy" id="259834"/>
    <lineage>
        <taxon>Eukaryota</taxon>
        <taxon>Sar</taxon>
        <taxon>Stramenopiles</taxon>
        <taxon>Ochrophyta</taxon>
        <taxon>Bacillariophyta</taxon>
        <taxon>Coscinodiscophyceae</taxon>
        <taxon>Thalassiosirophycidae</taxon>
        <taxon>Stephanodiscales</taxon>
        <taxon>Stephanodiscaceae</taxon>
        <taxon>Discostella</taxon>
    </lineage>
</organism>